<organism evidence="2 3">
    <name type="scientific">Cinchona calisaya</name>
    <dbReference type="NCBI Taxonomy" id="153742"/>
    <lineage>
        <taxon>Eukaryota</taxon>
        <taxon>Viridiplantae</taxon>
        <taxon>Streptophyta</taxon>
        <taxon>Embryophyta</taxon>
        <taxon>Tracheophyta</taxon>
        <taxon>Spermatophyta</taxon>
        <taxon>Magnoliopsida</taxon>
        <taxon>eudicotyledons</taxon>
        <taxon>Gunneridae</taxon>
        <taxon>Pentapetalae</taxon>
        <taxon>asterids</taxon>
        <taxon>lamiids</taxon>
        <taxon>Gentianales</taxon>
        <taxon>Rubiaceae</taxon>
        <taxon>Cinchonoideae</taxon>
        <taxon>Cinchoneae</taxon>
        <taxon>Cinchona</taxon>
    </lineage>
</organism>
<proteinExistence type="predicted"/>
<feature type="signal peptide" evidence="1">
    <location>
        <begin position="1"/>
        <end position="22"/>
    </location>
</feature>
<name>A0ABD3AXA5_9GENT</name>
<keyword evidence="1" id="KW-0732">Signal</keyword>
<accession>A0ABD3AXA5</accession>
<protein>
    <submittedName>
        <fullName evidence="2">Uncharacterized protein</fullName>
    </submittedName>
</protein>
<dbReference type="PANTHER" id="PTHR31718:SF31">
    <property type="entry name" value="OS01G0172800 PROTEIN"/>
    <property type="match status" value="1"/>
</dbReference>
<dbReference type="Pfam" id="PF06232">
    <property type="entry name" value="ATS3"/>
    <property type="match status" value="1"/>
</dbReference>
<dbReference type="SUPFAM" id="SSF49723">
    <property type="entry name" value="Lipase/lipooxygenase domain (PLAT/LH2 domain)"/>
    <property type="match status" value="1"/>
</dbReference>
<dbReference type="AlphaFoldDB" id="A0ABD3AXA5"/>
<comment type="caution">
    <text evidence="2">The sequence shown here is derived from an EMBL/GenBank/DDBJ whole genome shotgun (WGS) entry which is preliminary data.</text>
</comment>
<dbReference type="InterPro" id="IPR010417">
    <property type="entry name" value="Embryo-specific_ATS3"/>
</dbReference>
<dbReference type="PANTHER" id="PTHR31718">
    <property type="entry name" value="PLAT DOMAIN-CONTAINING PROTEIN"/>
    <property type="match status" value="1"/>
</dbReference>
<evidence type="ECO:0000256" key="1">
    <source>
        <dbReference type="SAM" id="SignalP"/>
    </source>
</evidence>
<dbReference type="EMBL" id="JBJUIK010000002">
    <property type="protein sequence ID" value="KAL3535860.1"/>
    <property type="molecule type" value="Genomic_DNA"/>
</dbReference>
<dbReference type="Proteomes" id="UP001630127">
    <property type="component" value="Unassembled WGS sequence"/>
</dbReference>
<dbReference type="InterPro" id="IPR036392">
    <property type="entry name" value="PLAT/LH2_dom_sf"/>
</dbReference>
<evidence type="ECO:0000313" key="2">
    <source>
        <dbReference type="EMBL" id="KAL3535860.1"/>
    </source>
</evidence>
<reference evidence="2 3" key="1">
    <citation type="submission" date="2024-11" db="EMBL/GenBank/DDBJ databases">
        <title>A near-complete genome assembly of Cinchona calisaya.</title>
        <authorList>
            <person name="Lian D.C."/>
            <person name="Zhao X.W."/>
            <person name="Wei L."/>
        </authorList>
    </citation>
    <scope>NUCLEOTIDE SEQUENCE [LARGE SCALE GENOMIC DNA]</scope>
    <source>
        <tissue evidence="2">Nenye</tissue>
    </source>
</reference>
<feature type="chain" id="PRO_5044795169" evidence="1">
    <location>
        <begin position="23"/>
        <end position="173"/>
    </location>
</feature>
<evidence type="ECO:0000313" key="3">
    <source>
        <dbReference type="Proteomes" id="UP001630127"/>
    </source>
</evidence>
<gene>
    <name evidence="2" type="ORF">ACH5RR_004321</name>
</gene>
<sequence>MLNPLSYLLLFAFVLVVGVCEARSFITPSPATHTLPYLLKSFNILPDQGGARSCSYSVTMKTSCSSSSDTRDKVSLAFGDASGNEVYAPRLDEPSSGTFDRCSTDTFKIRGPCVYDICYLYLLRVGSDGWKPQTVRVYGGPDGRTLTFNFNTFLPDGVWYGFDHCNAKSSLHM</sequence>
<dbReference type="Gene3D" id="2.60.60.20">
    <property type="entry name" value="PLAT/LH2 domain"/>
    <property type="match status" value="1"/>
</dbReference>
<dbReference type="CDD" id="cd00113">
    <property type="entry name" value="PLAT"/>
    <property type="match status" value="1"/>
</dbReference>
<keyword evidence="3" id="KW-1185">Reference proteome</keyword>